<evidence type="ECO:0000256" key="1">
    <source>
        <dbReference type="ARBA" id="ARBA00001936"/>
    </source>
</evidence>
<evidence type="ECO:0000256" key="3">
    <source>
        <dbReference type="ARBA" id="ARBA00004922"/>
    </source>
</evidence>
<dbReference type="Proteomes" id="UP000283509">
    <property type="component" value="Unassembled WGS sequence"/>
</dbReference>
<proteinExistence type="inferred from homology"/>
<gene>
    <name evidence="16" type="ORF">C7M84_025322</name>
</gene>
<evidence type="ECO:0000256" key="7">
    <source>
        <dbReference type="ARBA" id="ARBA00022692"/>
    </source>
</evidence>
<keyword evidence="13" id="KW-0464">Manganese</keyword>
<dbReference type="UniPathway" id="UPA00378"/>
<comment type="similarity">
    <text evidence="4">Belongs to the glycosyltransferase 13 family.</text>
</comment>
<organism evidence="16 17">
    <name type="scientific">Penaeus vannamei</name>
    <name type="common">Whiteleg shrimp</name>
    <name type="synonym">Litopenaeus vannamei</name>
    <dbReference type="NCBI Taxonomy" id="6689"/>
    <lineage>
        <taxon>Eukaryota</taxon>
        <taxon>Metazoa</taxon>
        <taxon>Ecdysozoa</taxon>
        <taxon>Arthropoda</taxon>
        <taxon>Crustacea</taxon>
        <taxon>Multicrustacea</taxon>
        <taxon>Malacostraca</taxon>
        <taxon>Eumalacostraca</taxon>
        <taxon>Eucarida</taxon>
        <taxon>Decapoda</taxon>
        <taxon>Dendrobranchiata</taxon>
        <taxon>Penaeoidea</taxon>
        <taxon>Penaeidae</taxon>
        <taxon>Penaeus</taxon>
    </lineage>
</organism>
<evidence type="ECO:0000256" key="12">
    <source>
        <dbReference type="ARBA" id="ARBA00023136"/>
    </source>
</evidence>
<evidence type="ECO:0000256" key="10">
    <source>
        <dbReference type="ARBA" id="ARBA00022989"/>
    </source>
</evidence>
<keyword evidence="6 16" id="KW-0808">Transferase</keyword>
<name>A0A423TYI4_PENVA</name>
<feature type="transmembrane region" description="Helical" evidence="14">
    <location>
        <begin position="653"/>
        <end position="681"/>
    </location>
</feature>
<dbReference type="Gene3D" id="3.90.550.10">
    <property type="entry name" value="Spore Coat Polysaccharide Biosynthesis Protein SpsA, Chain A"/>
    <property type="match status" value="1"/>
</dbReference>
<keyword evidence="17" id="KW-1185">Reference proteome</keyword>
<feature type="transmembrane region" description="Helical" evidence="14">
    <location>
        <begin position="797"/>
        <end position="817"/>
    </location>
</feature>
<evidence type="ECO:0000256" key="11">
    <source>
        <dbReference type="ARBA" id="ARBA00023034"/>
    </source>
</evidence>
<evidence type="ECO:0000256" key="9">
    <source>
        <dbReference type="ARBA" id="ARBA00022968"/>
    </source>
</evidence>
<feature type="transmembrane region" description="Helical" evidence="14">
    <location>
        <begin position="701"/>
        <end position="721"/>
    </location>
</feature>
<evidence type="ECO:0000256" key="5">
    <source>
        <dbReference type="ARBA" id="ARBA00022676"/>
    </source>
</evidence>
<comment type="pathway">
    <text evidence="3">Protein modification; protein glycosylation.</text>
</comment>
<comment type="subcellular location">
    <subcellularLocation>
        <location evidence="2">Golgi apparatus membrane</location>
        <topology evidence="2">Single-pass type II membrane protein</topology>
    </subcellularLocation>
</comment>
<comment type="caution">
    <text evidence="16">The sequence shown here is derived from an EMBL/GenBank/DDBJ whole genome shotgun (WGS) entry which is preliminary data.</text>
</comment>
<keyword evidence="8" id="KW-0479">Metal-binding</keyword>
<reference evidence="16 17" key="2">
    <citation type="submission" date="2019-01" db="EMBL/GenBank/DDBJ databases">
        <title>The decoding of complex shrimp genome reveals the adaptation for benthos swimmer, frequently molting mechanism and breeding impact on genome.</title>
        <authorList>
            <person name="Sun Y."/>
            <person name="Gao Y."/>
            <person name="Yu Y."/>
        </authorList>
    </citation>
    <scope>NUCLEOTIDE SEQUENCE [LARGE SCALE GENOMIC DNA]</scope>
    <source>
        <tissue evidence="16">Muscle</tissue>
    </source>
</reference>
<evidence type="ECO:0000313" key="16">
    <source>
        <dbReference type="EMBL" id="ROT81518.1"/>
    </source>
</evidence>
<dbReference type="InterPro" id="IPR052463">
    <property type="entry name" value="O-linked_mannose_GnT"/>
</dbReference>
<sequence>MSLALKDTLTDSTSGTLPEGSGCHLLVLNPYTRRPTLQLYFNTNDYLIDIELVQTLKNLRKGHLALLTTFYEASGRLQPPSRVALRSLGSWAAPHLKFHDSWVWAWRVGGSTVGEALVSSPQSILDPLSPGHLHLEVDLHVNSSALGRFCRDWPQDDLWEKRSYFCDLYDGYGDLCSCDDPFLPDNAPPRMDTWREDIAVVILAGSRPRYLYRLLGQLLTQPGMTSDLVLVSVDGEDEETIRLLEVLELRFFLHVPEGSFSSTKISRHLRFALFRALRTLPEIEKFVLLEDDLLLAPDFYSYMQQTSQILHTDPSVLAVSSYSIFGAPHTARDLSRLNRVTSLPACGWMRTAWDYWFWTDMVRQGRDIIVPEVPRTAHAGRYGTHASGLAAMTRDARKPISTDPSARVDILANPSRTGPIRKEVPASAVGVRLGVGNDRPSSVQHLSRRRRRVSVIYELQGRESQSVTSILWSLQAVWKVQKEAYEKDLLKELSQAVFLSLENPLTLPDRLSRLQIFFFCAFVPSLALLIPSSVSLPISFLSVFLFLSSYDFFPCLFPLSFFLFASSMFLLSSHFSLPIYSFIHPLSFFFSCLSSSLMKEVLRLSFSLFSLFPPHFPTFIPLLFLFLHLFLSSHFSFFLSFSIFSSLPSFLRIFFLLSFSIFSSLPSFLPILFLSLFRHFFPSPSSPLSSHSLSFSLSPSLLPPLFPSFFLFSFFISFYISSPLPLPPFLPILFRHLFSFLPFPLSSHSLSPSRLLPLFPSFSPFSFFLSFSFSFLPFPLSSYSLSFSFSIFPPPSLALSFPLPPLLFLNLFLYLFAFPSSHSLPSLSFPPSFLFSFSISQSPLSPIHFHKNLGER</sequence>
<dbReference type="OrthoDB" id="6377767at2759"/>
<feature type="transmembrane region" description="Helical" evidence="14">
    <location>
        <begin position="618"/>
        <end position="641"/>
    </location>
</feature>
<dbReference type="STRING" id="6689.A0A423TYI4"/>
<dbReference type="GO" id="GO:0047223">
    <property type="term" value="F:beta-1,3-galactosyl-O-glycosyl-glycoprotein beta-1,3-N-acetylglucosaminyltransferase activity"/>
    <property type="evidence" value="ECO:0007669"/>
    <property type="project" value="TreeGrafter"/>
</dbReference>
<keyword evidence="9" id="KW-0735">Signal-anchor</keyword>
<evidence type="ECO:0000256" key="8">
    <source>
        <dbReference type="ARBA" id="ARBA00022723"/>
    </source>
</evidence>
<accession>A0A423TYI4</accession>
<feature type="transmembrane region" description="Helical" evidence="14">
    <location>
        <begin position="540"/>
        <end position="565"/>
    </location>
</feature>
<dbReference type="Pfam" id="PF03071">
    <property type="entry name" value="GNT-I"/>
    <property type="match status" value="1"/>
</dbReference>
<keyword evidence="11" id="KW-0333">Golgi apparatus</keyword>
<feature type="transmembrane region" description="Helical" evidence="14">
    <location>
        <begin position="765"/>
        <end position="785"/>
    </location>
</feature>
<dbReference type="InterPro" id="IPR004139">
    <property type="entry name" value="Glyco_trans_13"/>
</dbReference>
<protein>
    <submittedName>
        <fullName evidence="16">Protein O-linked-mannose beta-1,2-N-acetylglucosaminyltransferase 1</fullName>
    </submittedName>
</protein>
<dbReference type="PANTHER" id="PTHR46396">
    <property type="entry name" value="PROTEIN O-LINKED-MANNOSE BETA-1,2-N-ACETYLGLUCOSAMINYLTRANSFERASE 1"/>
    <property type="match status" value="1"/>
</dbReference>
<evidence type="ECO:0000259" key="15">
    <source>
        <dbReference type="Pfam" id="PF15711"/>
    </source>
</evidence>
<dbReference type="GO" id="GO:0046872">
    <property type="term" value="F:metal ion binding"/>
    <property type="evidence" value="ECO:0007669"/>
    <property type="project" value="UniProtKB-KW"/>
</dbReference>
<dbReference type="GO" id="GO:0016266">
    <property type="term" value="P:protein O-linked glycosylation via N-acetyl-galactosamine"/>
    <property type="evidence" value="ECO:0007669"/>
    <property type="project" value="TreeGrafter"/>
</dbReference>
<dbReference type="EMBL" id="QCYY01000962">
    <property type="protein sequence ID" value="ROT81518.1"/>
    <property type="molecule type" value="Genomic_DNA"/>
</dbReference>
<dbReference type="PANTHER" id="PTHR46396:SF2">
    <property type="entry name" value="ILEI_PANDER DOMAIN-CONTAINING PROTEIN"/>
    <property type="match status" value="1"/>
</dbReference>
<dbReference type="InterPro" id="IPR029044">
    <property type="entry name" value="Nucleotide-diphossugar_trans"/>
</dbReference>
<evidence type="ECO:0000313" key="17">
    <source>
        <dbReference type="Proteomes" id="UP000283509"/>
    </source>
</evidence>
<keyword evidence="7 14" id="KW-0812">Transmembrane</keyword>
<keyword evidence="5 16" id="KW-0328">Glycosyltransferase</keyword>
<keyword evidence="10 14" id="KW-1133">Transmembrane helix</keyword>
<reference evidence="16 17" key="1">
    <citation type="submission" date="2018-04" db="EMBL/GenBank/DDBJ databases">
        <authorList>
            <person name="Zhang X."/>
            <person name="Yuan J."/>
            <person name="Li F."/>
            <person name="Xiang J."/>
        </authorList>
    </citation>
    <scope>NUCLEOTIDE SEQUENCE [LARGE SCALE GENOMIC DNA]</scope>
    <source>
        <tissue evidence="16">Muscle</tissue>
    </source>
</reference>
<dbReference type="AlphaFoldDB" id="A0A423TYI4"/>
<feature type="domain" description="ILEI/PANDER" evidence="15">
    <location>
        <begin position="22"/>
        <end position="109"/>
    </location>
</feature>
<evidence type="ECO:0000256" key="14">
    <source>
        <dbReference type="SAM" id="Phobius"/>
    </source>
</evidence>
<evidence type="ECO:0000256" key="2">
    <source>
        <dbReference type="ARBA" id="ARBA00004323"/>
    </source>
</evidence>
<dbReference type="InterPro" id="IPR039477">
    <property type="entry name" value="ILEI/PANDER_dom"/>
</dbReference>
<evidence type="ECO:0000256" key="4">
    <source>
        <dbReference type="ARBA" id="ARBA00006492"/>
    </source>
</evidence>
<feature type="transmembrane region" description="Helical" evidence="14">
    <location>
        <begin position="577"/>
        <end position="598"/>
    </location>
</feature>
<dbReference type="GO" id="GO:0000139">
    <property type="term" value="C:Golgi membrane"/>
    <property type="evidence" value="ECO:0007669"/>
    <property type="project" value="UniProtKB-SubCell"/>
</dbReference>
<keyword evidence="12 14" id="KW-0472">Membrane</keyword>
<evidence type="ECO:0000256" key="13">
    <source>
        <dbReference type="ARBA" id="ARBA00023211"/>
    </source>
</evidence>
<evidence type="ECO:0000256" key="6">
    <source>
        <dbReference type="ARBA" id="ARBA00022679"/>
    </source>
</evidence>
<dbReference type="SUPFAM" id="SSF53448">
    <property type="entry name" value="Nucleotide-diphospho-sugar transferases"/>
    <property type="match status" value="1"/>
</dbReference>
<dbReference type="Pfam" id="PF15711">
    <property type="entry name" value="ILEI"/>
    <property type="match status" value="1"/>
</dbReference>
<feature type="transmembrane region" description="Helical" evidence="14">
    <location>
        <begin position="516"/>
        <end position="534"/>
    </location>
</feature>
<comment type="cofactor">
    <cofactor evidence="1">
        <name>Mn(2+)</name>
        <dbReference type="ChEBI" id="CHEBI:29035"/>
    </cofactor>
</comment>